<keyword evidence="1 6" id="KW-0489">Methyltransferase</keyword>
<dbReference type="InterPro" id="IPR020598">
    <property type="entry name" value="rRNA_Ade_methylase_Trfase_N"/>
</dbReference>
<feature type="domain" description="Ribosomal RNA adenine methylase transferase N-terminal" evidence="5">
    <location>
        <begin position="93"/>
        <end position="247"/>
    </location>
</feature>
<dbReference type="RefSeq" id="WP_078873540.1">
    <property type="nucleotide sequence ID" value="NZ_CP032230.1"/>
</dbReference>
<keyword evidence="7" id="KW-1185">Reference proteome</keyword>
<dbReference type="SUPFAM" id="SSF53335">
    <property type="entry name" value="S-adenosyl-L-methionine-dependent methyltransferases"/>
    <property type="match status" value="1"/>
</dbReference>
<evidence type="ECO:0000256" key="3">
    <source>
        <dbReference type="ARBA" id="ARBA00022691"/>
    </source>
</evidence>
<reference evidence="6 7" key="1">
    <citation type="submission" date="2018-08" db="EMBL/GenBank/DDBJ databases">
        <title>The complete genome sequence of Streptomyces seoulensis, a pioneer strain for nickel superoxide dismutase discovery.</title>
        <authorList>
            <person name="Shin J."/>
            <person name="Lee J.-S."/>
            <person name="Lee E.-J."/>
            <person name="Youn H.-D."/>
        </authorList>
    </citation>
    <scope>NUCLEOTIDE SEQUENCE [LARGE SCALE GENOMIC DNA]</scope>
    <source>
        <strain evidence="6 7">KCTC 9819</strain>
        <plasmid evidence="6 7">unnamed</plasmid>
    </source>
</reference>
<organism evidence="6 7">
    <name type="scientific">Streptomyces seoulensis</name>
    <dbReference type="NCBI Taxonomy" id="73044"/>
    <lineage>
        <taxon>Bacteria</taxon>
        <taxon>Bacillati</taxon>
        <taxon>Actinomycetota</taxon>
        <taxon>Actinomycetes</taxon>
        <taxon>Kitasatosporales</taxon>
        <taxon>Streptomycetaceae</taxon>
        <taxon>Streptomyces</taxon>
    </lineage>
</organism>
<dbReference type="PRINTS" id="PR00507">
    <property type="entry name" value="N12N6MTFRASE"/>
</dbReference>
<proteinExistence type="predicted"/>
<evidence type="ECO:0000313" key="6">
    <source>
        <dbReference type="EMBL" id="QBJ94462.1"/>
    </source>
</evidence>
<dbReference type="Gene3D" id="3.40.50.150">
    <property type="entry name" value="Vaccinia Virus protein VP39"/>
    <property type="match status" value="1"/>
</dbReference>
<evidence type="ECO:0000256" key="1">
    <source>
        <dbReference type="ARBA" id="ARBA00022603"/>
    </source>
</evidence>
<dbReference type="InterPro" id="IPR002052">
    <property type="entry name" value="DNA_methylase_N6_adenine_CS"/>
</dbReference>
<evidence type="ECO:0000313" key="7">
    <source>
        <dbReference type="Proteomes" id="UP000292547"/>
    </source>
</evidence>
<keyword evidence="2 6" id="KW-0808">Transferase</keyword>
<dbReference type="AlphaFoldDB" id="A0A4P6U569"/>
<dbReference type="STRING" id="73044.GCA_000725795_04845"/>
<dbReference type="SMART" id="SM00650">
    <property type="entry name" value="rADc"/>
    <property type="match status" value="1"/>
</dbReference>
<dbReference type="CDD" id="cd02440">
    <property type="entry name" value="AdoMet_MTases"/>
    <property type="match status" value="1"/>
</dbReference>
<dbReference type="InterPro" id="IPR007848">
    <property type="entry name" value="Small_mtfrase_dom"/>
</dbReference>
<protein>
    <submittedName>
        <fullName evidence="6">SAM-dependent methyltransferase</fullName>
    </submittedName>
</protein>
<dbReference type="GO" id="GO:0000179">
    <property type="term" value="F:rRNA (adenine-N6,N6-)-dimethyltransferase activity"/>
    <property type="evidence" value="ECO:0007669"/>
    <property type="project" value="InterPro"/>
</dbReference>
<keyword evidence="3" id="KW-0949">S-adenosyl-L-methionine</keyword>
<dbReference type="InterPro" id="IPR029063">
    <property type="entry name" value="SAM-dependent_MTases_sf"/>
</dbReference>
<evidence type="ECO:0000256" key="2">
    <source>
        <dbReference type="ARBA" id="ARBA00022679"/>
    </source>
</evidence>
<dbReference type="KEGG" id="sseo:D0Z67_29270"/>
<dbReference type="Proteomes" id="UP000292547">
    <property type="component" value="Plasmid unnamed"/>
</dbReference>
<dbReference type="Pfam" id="PF05175">
    <property type="entry name" value="MTS"/>
    <property type="match status" value="1"/>
</dbReference>
<feature type="region of interest" description="Disordered" evidence="4">
    <location>
        <begin position="252"/>
        <end position="271"/>
    </location>
</feature>
<evidence type="ECO:0000256" key="4">
    <source>
        <dbReference type="SAM" id="MobiDB-lite"/>
    </source>
</evidence>
<name>A0A4P6U569_STRSO</name>
<evidence type="ECO:0000259" key="5">
    <source>
        <dbReference type="SMART" id="SM00650"/>
    </source>
</evidence>
<dbReference type="GO" id="GO:0003676">
    <property type="term" value="F:nucleic acid binding"/>
    <property type="evidence" value="ECO:0007669"/>
    <property type="project" value="InterPro"/>
</dbReference>
<accession>A0A4P6U569</accession>
<gene>
    <name evidence="6" type="ORF">D0Z67_29270</name>
</gene>
<dbReference type="OrthoDB" id="270332at2"/>
<dbReference type="EMBL" id="CP032230">
    <property type="protein sequence ID" value="QBJ94462.1"/>
    <property type="molecule type" value="Genomic_DNA"/>
</dbReference>
<geneLocation type="plasmid" evidence="6">
    <name>unnamed</name>
</geneLocation>
<keyword evidence="6" id="KW-0614">Plasmid</keyword>
<dbReference type="PROSITE" id="PS00092">
    <property type="entry name" value="N6_MTASE"/>
    <property type="match status" value="1"/>
</dbReference>
<dbReference type="GeneID" id="300102989"/>
<sequence length="333" mass="35456">MKIPPALLATLKDRAHTDGNRLTLTGPRLDPRTYQQINEILEAVGGRWTSSEGAHLFPTDADTALAPVYATGSVVTLREKRQSAQYFPTPKPVVQRLIDLAKLTPGVRVLEPSAGSGAIAGAVTEAGATVDCIERDPGYAAVLADAGHQVHAADFLTVPAEAAYDRVVMNPPFTKGADMQHVEHALRFLKPDGLLVSVMSWTVTTESRATAKFRTLVEARGGTVEAVGKGAFRESGTDVPTVIVTIPATRPADAQPTTWPTRKTPPATESEFEDPAAIAAEIIASLKEATAQFEKVAAALERPAPPTPARPVDVVPLPQRTQDQLFFDFDGAA</sequence>